<sequence length="326" mass="35916">MIKYIIRKALGWILMIFLATNITYFLANNFLDPASNYQERRPQPSPEQIANMLEPYNLGANIPLFEKWWTWLTGILLRWDWGQSPLGQDVNTEISYRIWTSAQLVLGATIISTLLGVGLGVFTAARQYKLADRFWQGVGIITMNIPIVVAAFMIVSAAIWFNQSTGQQWFYVTGSGTPGLSGIDAFVNMLQHLILPTTALVLTGYAGTHFTQRSLLLDNINADYVRTARAKGVPKAQAIRRHALRTSLIPVATGVAFAIPNVFTGALLTERIFAWRGMGDYFTITLGRSDIHGVVAVAAFGALMTAIGAILADIVVVALDPRVRVN</sequence>
<dbReference type="CDD" id="cd06261">
    <property type="entry name" value="TM_PBP2"/>
    <property type="match status" value="1"/>
</dbReference>
<dbReference type="InterPro" id="IPR045621">
    <property type="entry name" value="BPD_transp_1_N"/>
</dbReference>
<evidence type="ECO:0000256" key="6">
    <source>
        <dbReference type="ARBA" id="ARBA00023136"/>
    </source>
</evidence>
<dbReference type="Pfam" id="PF19300">
    <property type="entry name" value="BPD_transp_1_N"/>
    <property type="match status" value="1"/>
</dbReference>
<keyword evidence="10" id="KW-1185">Reference proteome</keyword>
<dbReference type="PANTHER" id="PTHR30465:SF0">
    <property type="entry name" value="OLIGOPEPTIDE TRANSPORT SYSTEM PERMEASE PROTEIN APPB"/>
    <property type="match status" value="1"/>
</dbReference>
<protein>
    <submittedName>
        <fullName evidence="9">ABC transporter permease</fullName>
    </submittedName>
</protein>
<comment type="caution">
    <text evidence="9">The sequence shown here is derived from an EMBL/GenBank/DDBJ whole genome shotgun (WGS) entry which is preliminary data.</text>
</comment>
<gene>
    <name evidence="9" type="ORF">CGZ91_02340</name>
</gene>
<dbReference type="PROSITE" id="PS50928">
    <property type="entry name" value="ABC_TM1"/>
    <property type="match status" value="1"/>
</dbReference>
<keyword evidence="3" id="KW-1003">Cell membrane</keyword>
<dbReference type="GO" id="GO:0055085">
    <property type="term" value="P:transmembrane transport"/>
    <property type="evidence" value="ECO:0007669"/>
    <property type="project" value="InterPro"/>
</dbReference>
<evidence type="ECO:0000256" key="5">
    <source>
        <dbReference type="ARBA" id="ARBA00022989"/>
    </source>
</evidence>
<dbReference type="SUPFAM" id="SSF161098">
    <property type="entry name" value="MetI-like"/>
    <property type="match status" value="1"/>
</dbReference>
<keyword evidence="4 7" id="KW-0812">Transmembrane</keyword>
<comment type="similarity">
    <text evidence="7">Belongs to the binding-protein-dependent transport system permease family.</text>
</comment>
<evidence type="ECO:0000256" key="4">
    <source>
        <dbReference type="ARBA" id="ARBA00022692"/>
    </source>
</evidence>
<evidence type="ECO:0000256" key="7">
    <source>
        <dbReference type="RuleBase" id="RU363032"/>
    </source>
</evidence>
<dbReference type="GO" id="GO:0005886">
    <property type="term" value="C:plasma membrane"/>
    <property type="evidence" value="ECO:0007669"/>
    <property type="project" value="UniProtKB-SubCell"/>
</dbReference>
<evidence type="ECO:0000313" key="9">
    <source>
        <dbReference type="EMBL" id="OYN92359.1"/>
    </source>
</evidence>
<feature type="transmembrane region" description="Helical" evidence="7">
    <location>
        <begin position="294"/>
        <end position="319"/>
    </location>
</feature>
<evidence type="ECO:0000259" key="8">
    <source>
        <dbReference type="PROSITE" id="PS50928"/>
    </source>
</evidence>
<evidence type="ECO:0000256" key="3">
    <source>
        <dbReference type="ARBA" id="ARBA00022475"/>
    </source>
</evidence>
<feature type="domain" description="ABC transmembrane type-1" evidence="8">
    <location>
        <begin position="98"/>
        <end position="316"/>
    </location>
</feature>
<proteinExistence type="inferred from homology"/>
<keyword evidence="5 7" id="KW-1133">Transmembrane helix</keyword>
<feature type="transmembrane region" description="Helical" evidence="7">
    <location>
        <begin position="248"/>
        <end position="274"/>
    </location>
</feature>
<dbReference type="InterPro" id="IPR000515">
    <property type="entry name" value="MetI-like"/>
</dbReference>
<dbReference type="PANTHER" id="PTHR30465">
    <property type="entry name" value="INNER MEMBRANE ABC TRANSPORTER"/>
    <property type="match status" value="1"/>
</dbReference>
<comment type="subcellular location">
    <subcellularLocation>
        <location evidence="1 7">Cell membrane</location>
        <topology evidence="1 7">Multi-pass membrane protein</topology>
    </subcellularLocation>
</comment>
<evidence type="ECO:0000256" key="2">
    <source>
        <dbReference type="ARBA" id="ARBA00022448"/>
    </source>
</evidence>
<dbReference type="Pfam" id="PF00528">
    <property type="entry name" value="BPD_transp_1"/>
    <property type="match status" value="1"/>
</dbReference>
<evidence type="ECO:0000256" key="1">
    <source>
        <dbReference type="ARBA" id="ARBA00004651"/>
    </source>
</evidence>
<keyword evidence="2 7" id="KW-0813">Transport</keyword>
<feature type="transmembrane region" description="Helical" evidence="7">
    <location>
        <begin position="137"/>
        <end position="161"/>
    </location>
</feature>
<evidence type="ECO:0000313" key="10">
    <source>
        <dbReference type="Proteomes" id="UP000216300"/>
    </source>
</evidence>
<organism evidence="9 10">
    <name type="scientific">Parenemella sanctibonifatiensis</name>
    <dbReference type="NCBI Taxonomy" id="2016505"/>
    <lineage>
        <taxon>Bacteria</taxon>
        <taxon>Bacillati</taxon>
        <taxon>Actinomycetota</taxon>
        <taxon>Actinomycetes</taxon>
        <taxon>Propionibacteriales</taxon>
        <taxon>Propionibacteriaceae</taxon>
        <taxon>Parenemella</taxon>
    </lineage>
</organism>
<feature type="transmembrane region" description="Helical" evidence="7">
    <location>
        <begin position="104"/>
        <end position="125"/>
    </location>
</feature>
<dbReference type="OrthoDB" id="147688at2"/>
<dbReference type="EMBL" id="NMVJ01000001">
    <property type="protein sequence ID" value="OYN92359.1"/>
    <property type="molecule type" value="Genomic_DNA"/>
</dbReference>
<dbReference type="InterPro" id="IPR035906">
    <property type="entry name" value="MetI-like_sf"/>
</dbReference>
<dbReference type="RefSeq" id="WP_094452337.1">
    <property type="nucleotide sequence ID" value="NZ_NMVJ01000001.1"/>
</dbReference>
<name>A0A255ELE8_9ACTN</name>
<accession>A0A255ELE8</accession>
<reference evidence="9 10" key="1">
    <citation type="submission" date="2017-07" db="EMBL/GenBank/DDBJ databases">
        <title>Draft whole genome sequences of clinical Proprionibacteriaceae strains.</title>
        <authorList>
            <person name="Bernier A.-M."/>
            <person name="Bernard K."/>
            <person name="Domingo M.-C."/>
        </authorList>
    </citation>
    <scope>NUCLEOTIDE SEQUENCE [LARGE SCALE GENOMIC DNA]</scope>
    <source>
        <strain evidence="9 10">NML 150081</strain>
    </source>
</reference>
<feature type="transmembrane region" description="Helical" evidence="7">
    <location>
        <begin position="9"/>
        <end position="27"/>
    </location>
</feature>
<dbReference type="Proteomes" id="UP000216300">
    <property type="component" value="Unassembled WGS sequence"/>
</dbReference>
<keyword evidence="6 7" id="KW-0472">Membrane</keyword>
<dbReference type="AlphaFoldDB" id="A0A255ELE8"/>
<feature type="transmembrane region" description="Helical" evidence="7">
    <location>
        <begin position="189"/>
        <end position="207"/>
    </location>
</feature>
<dbReference type="Gene3D" id="1.10.3720.10">
    <property type="entry name" value="MetI-like"/>
    <property type="match status" value="1"/>
</dbReference>